<dbReference type="InterPro" id="IPR015424">
    <property type="entry name" value="PyrdxlP-dep_Trfase"/>
</dbReference>
<dbReference type="GO" id="GO:0008483">
    <property type="term" value="F:transaminase activity"/>
    <property type="evidence" value="ECO:0007669"/>
    <property type="project" value="TreeGrafter"/>
</dbReference>
<gene>
    <name evidence="4" type="ORF">TRFO_33357</name>
</gene>
<dbReference type="InterPro" id="IPR050478">
    <property type="entry name" value="Ethylene_sulfur-biosynth"/>
</dbReference>
<dbReference type="GO" id="GO:0006520">
    <property type="term" value="P:amino acid metabolic process"/>
    <property type="evidence" value="ECO:0007669"/>
    <property type="project" value="TreeGrafter"/>
</dbReference>
<dbReference type="CDD" id="cd00609">
    <property type="entry name" value="AAT_like"/>
    <property type="match status" value="1"/>
</dbReference>
<dbReference type="PROSITE" id="PS00105">
    <property type="entry name" value="AA_TRANSFER_CLASS_1"/>
    <property type="match status" value="1"/>
</dbReference>
<dbReference type="Gene3D" id="3.40.640.10">
    <property type="entry name" value="Type I PLP-dependent aspartate aminotransferase-like (Major domain)"/>
    <property type="match status" value="1"/>
</dbReference>
<dbReference type="Gene3D" id="1.10.20.110">
    <property type="match status" value="1"/>
</dbReference>
<keyword evidence="2" id="KW-0663">Pyridoxal phosphate</keyword>
<comment type="similarity">
    <text evidence="1">Belongs to the class-I pyridoxal-phosphate-dependent aminotransferase family.</text>
</comment>
<dbReference type="InterPro" id="IPR015421">
    <property type="entry name" value="PyrdxlP-dep_Trfase_major"/>
</dbReference>
<evidence type="ECO:0000313" key="5">
    <source>
        <dbReference type="Proteomes" id="UP000179807"/>
    </source>
</evidence>
<evidence type="ECO:0000256" key="2">
    <source>
        <dbReference type="ARBA" id="ARBA00022898"/>
    </source>
</evidence>
<dbReference type="PANTHER" id="PTHR43795:SF2">
    <property type="entry name" value="BIFUNCTIONAL ASPARTATE AMINOTRANSFERASE AND GLUTAMATE_ASPARTATE-PREPHENATE AMINOTRANSFERASE"/>
    <property type="match status" value="1"/>
</dbReference>
<dbReference type="GO" id="GO:0030170">
    <property type="term" value="F:pyridoxal phosphate binding"/>
    <property type="evidence" value="ECO:0007669"/>
    <property type="project" value="InterPro"/>
</dbReference>
<dbReference type="Proteomes" id="UP000179807">
    <property type="component" value="Unassembled WGS sequence"/>
</dbReference>
<protein>
    <submittedName>
        <fullName evidence="4">Aspartate decarboxylase AsdA</fullName>
    </submittedName>
</protein>
<dbReference type="VEuPathDB" id="TrichDB:TRFO_33357"/>
<proteinExistence type="inferred from homology"/>
<evidence type="ECO:0000259" key="3">
    <source>
        <dbReference type="Pfam" id="PF00155"/>
    </source>
</evidence>
<dbReference type="RefSeq" id="XP_068353193.1">
    <property type="nucleotide sequence ID" value="XM_068509031.1"/>
</dbReference>
<dbReference type="InterPro" id="IPR015422">
    <property type="entry name" value="PyrdxlP-dep_Trfase_small"/>
</dbReference>
<dbReference type="Gene3D" id="3.90.1150.10">
    <property type="entry name" value="Aspartate Aminotransferase, domain 1"/>
    <property type="match status" value="1"/>
</dbReference>
<dbReference type="SUPFAM" id="SSF53383">
    <property type="entry name" value="PLP-dependent transferases"/>
    <property type="match status" value="1"/>
</dbReference>
<dbReference type="InterPro" id="IPR004839">
    <property type="entry name" value="Aminotransferase_I/II_large"/>
</dbReference>
<accession>A0A1J4JLR3</accession>
<organism evidence="4 5">
    <name type="scientific">Tritrichomonas foetus</name>
    <dbReference type="NCBI Taxonomy" id="1144522"/>
    <lineage>
        <taxon>Eukaryota</taxon>
        <taxon>Metamonada</taxon>
        <taxon>Parabasalia</taxon>
        <taxon>Tritrichomonadida</taxon>
        <taxon>Tritrichomonadidae</taxon>
        <taxon>Tritrichomonas</taxon>
    </lineage>
</organism>
<dbReference type="AlphaFoldDB" id="A0A1J4JLR3"/>
<evidence type="ECO:0000256" key="1">
    <source>
        <dbReference type="ARBA" id="ARBA00007441"/>
    </source>
</evidence>
<name>A0A1J4JLR3_9EUKA</name>
<feature type="domain" description="Aminotransferase class I/classII large" evidence="3">
    <location>
        <begin position="180"/>
        <end position="507"/>
    </location>
</feature>
<keyword evidence="5" id="KW-1185">Reference proteome</keyword>
<dbReference type="InterPro" id="IPR022518">
    <property type="entry name" value="Aspartate_4-decarboxylase"/>
</dbReference>
<dbReference type="Pfam" id="PF00155">
    <property type="entry name" value="Aminotran_1_2"/>
    <property type="match status" value="1"/>
</dbReference>
<dbReference type="OrthoDB" id="691673at2759"/>
<dbReference type="EMBL" id="MLAK01000973">
    <property type="protein sequence ID" value="OHT00057.1"/>
    <property type="molecule type" value="Genomic_DNA"/>
</dbReference>
<comment type="caution">
    <text evidence="4">The sequence shown here is derived from an EMBL/GenBank/DDBJ whole genome shotgun (WGS) entry which is preliminary data.</text>
</comment>
<dbReference type="NCBIfam" id="NF006755">
    <property type="entry name" value="PRK09275.1"/>
    <property type="match status" value="1"/>
</dbReference>
<dbReference type="InterPro" id="IPR004838">
    <property type="entry name" value="NHTrfase_class1_PyrdxlP-BS"/>
</dbReference>
<sequence length="531" mass="60541">MADDSIRHRSRSLLNAGRGNPNWVCIPPREAFFLLGKFGIHESMISTLGNGNKEFDVSIGISGSPHIHGISQRFAKFLKENRGQPGCKLLHDVLEYMYFEKTVDPDLVVFEWTESILADQYPSPDRMLRSHEMIVHDYIVKEMCNGIPPSDGKFDLFATEGGTAAMCYIFDSLQVNHILGHGDKIALFVPVFTPYLEIPKLERYAFHVVQIRANEMAEDGWHTWQFPDDELSKLEDKSIKALMITNPSNPPSYSLSQKVINKIKDVVENINPNLMIVTDDVYGTFVPQFRSLISILPFNTLCVYSFSKYFGATGWRLAVIALHEKNVFDKIIGEINNNGDKNLNSILHDRYSSISLEPEKVKFIDRLVADSRQVALNHTAGLSLPQQMQMTLFAGYALIDKEDKYKTSVRKMLRNRRKLLHDAAEIPMRNDSLCASYYEEIDLICWGNKLYGEKFTQWLHENHSPIDPVFRLANETSLVLLNGGGFEGPKWSVRVSLANLNDDDYQKIGEGLKNIMNEYGKEWEKSMETII</sequence>
<reference evidence="4" key="1">
    <citation type="submission" date="2016-10" db="EMBL/GenBank/DDBJ databases">
        <authorList>
            <person name="Benchimol M."/>
            <person name="Almeida L.G."/>
            <person name="Vasconcelos A.T."/>
            <person name="Perreira-Neves A."/>
            <person name="Rosa I.A."/>
            <person name="Tasca T."/>
            <person name="Bogo M.R."/>
            <person name="de Souza W."/>
        </authorList>
    </citation>
    <scope>NUCLEOTIDE SEQUENCE [LARGE SCALE GENOMIC DNA]</scope>
    <source>
        <strain evidence="4">K</strain>
    </source>
</reference>
<evidence type="ECO:0000313" key="4">
    <source>
        <dbReference type="EMBL" id="OHT00057.1"/>
    </source>
</evidence>
<dbReference type="PANTHER" id="PTHR43795">
    <property type="entry name" value="BIFUNCTIONAL ASPARTATE AMINOTRANSFERASE AND GLUTAMATE/ASPARTATE-PREPHENATE AMINOTRANSFERASE-RELATED"/>
    <property type="match status" value="1"/>
</dbReference>
<dbReference type="GeneID" id="94843735"/>
<dbReference type="NCBIfam" id="TIGR03801">
    <property type="entry name" value="asp_4_decarbox"/>
    <property type="match status" value="1"/>
</dbReference>